<name>A0A423VE14_CYTCH</name>
<organism evidence="1 2">
    <name type="scientific">Cytospora chrysosperma</name>
    <name type="common">Cytospora canker fungus</name>
    <name type="synonym">Sphaeria chrysosperma</name>
    <dbReference type="NCBI Taxonomy" id="252740"/>
    <lineage>
        <taxon>Eukaryota</taxon>
        <taxon>Fungi</taxon>
        <taxon>Dikarya</taxon>
        <taxon>Ascomycota</taxon>
        <taxon>Pezizomycotina</taxon>
        <taxon>Sordariomycetes</taxon>
        <taxon>Sordariomycetidae</taxon>
        <taxon>Diaporthales</taxon>
        <taxon>Cytosporaceae</taxon>
        <taxon>Cytospora</taxon>
    </lineage>
</organism>
<comment type="caution">
    <text evidence="1">The sequence shown here is derived from an EMBL/GenBank/DDBJ whole genome shotgun (WGS) entry which is preliminary data.</text>
</comment>
<dbReference type="Proteomes" id="UP000284375">
    <property type="component" value="Unassembled WGS sequence"/>
</dbReference>
<gene>
    <name evidence="1" type="ORF">VSDG_08870</name>
</gene>
<dbReference type="AlphaFoldDB" id="A0A423VE14"/>
<keyword evidence="2" id="KW-1185">Reference proteome</keyword>
<evidence type="ECO:0008006" key="3">
    <source>
        <dbReference type="Google" id="ProtNLM"/>
    </source>
</evidence>
<reference evidence="1 2" key="1">
    <citation type="submission" date="2015-09" db="EMBL/GenBank/DDBJ databases">
        <title>Host preference determinants of Valsa canker pathogens revealed by comparative genomics.</title>
        <authorList>
            <person name="Yin Z."/>
            <person name="Huang L."/>
        </authorList>
    </citation>
    <scope>NUCLEOTIDE SEQUENCE [LARGE SCALE GENOMIC DNA]</scope>
    <source>
        <strain evidence="1 2">YSFL</strain>
    </source>
</reference>
<accession>A0A423VE14</accession>
<dbReference type="OrthoDB" id="5203194at2759"/>
<evidence type="ECO:0000313" key="1">
    <source>
        <dbReference type="EMBL" id="ROV89119.1"/>
    </source>
</evidence>
<dbReference type="EMBL" id="LJZO01000060">
    <property type="protein sequence ID" value="ROV89119.1"/>
    <property type="molecule type" value="Genomic_DNA"/>
</dbReference>
<proteinExistence type="predicted"/>
<protein>
    <recommendedName>
        <fullName evidence="3">Ubiquitin 3 binding protein But2 C-terminal domain-containing protein</fullName>
    </recommendedName>
</protein>
<sequence length="203" mass="22003">MAVAAPNKRQSEPNLLVSLTDTPLLVTAEYNASTDGTHVAVDSTLIFDEARVECIEICIPEFHCTLYDKSSTPIVTLPPGTSQIDPPSQVGLIICGTGLPETKREVNTPEARQTKPYDGAAVFTNNQTGWETGFAFYLGETIDLAERTLYYSSATVQDVTVSPNKHWSCEAFGEDGGSLGVFYASDRFIYSFVPGVVASFLCK</sequence>
<evidence type="ECO:0000313" key="2">
    <source>
        <dbReference type="Proteomes" id="UP000284375"/>
    </source>
</evidence>